<name>A0A495W920_9PSEU</name>
<evidence type="ECO:0008006" key="3">
    <source>
        <dbReference type="Google" id="ProtNLM"/>
    </source>
</evidence>
<sequence length="361" mass="40027">MTTTQRVVFGSTKALGRTAPRESKVGRVGIFRRKRPAAVAREVVRDHTYDDAILDIAAEEMDAGHLRAATTVLAECRDEPEVRALRVEVLGEHAIGHADELLELAKTNTDPDLWLLAGTAFIREAWAIRGSGRADGVGKDRFKVFFGTLRKAVGPLHEAAKLLPRDAVPWAQLQTAGLGLQVDRDQKDEVWREVVARAPSLYPAHWTRLQILAAKWGGSAEEMMAFAHGSVDAAEPGDPVVAMLPLAHFEIFLEQFEDAVQARSALKIATLKLRYFSRVREEIAVAADKWDASPARPHPRSLQAHNLFAAAFALADDAPRARRHLLGMRDHVHDVPWAYVAYLADDLEKEYSELANKYLDA</sequence>
<protein>
    <recommendedName>
        <fullName evidence="3">DUF4034 domain-containing protein</fullName>
    </recommendedName>
</protein>
<dbReference type="Proteomes" id="UP000282084">
    <property type="component" value="Unassembled WGS sequence"/>
</dbReference>
<dbReference type="EMBL" id="RBXO01000001">
    <property type="protein sequence ID" value="RKT57235.1"/>
    <property type="molecule type" value="Genomic_DNA"/>
</dbReference>
<keyword evidence="2" id="KW-1185">Reference proteome</keyword>
<accession>A0A495W920</accession>
<gene>
    <name evidence="1" type="ORF">C8E97_5953</name>
</gene>
<reference evidence="1 2" key="1">
    <citation type="submission" date="2018-10" db="EMBL/GenBank/DDBJ databases">
        <title>Sequencing the genomes of 1000 actinobacteria strains.</title>
        <authorList>
            <person name="Klenk H.-P."/>
        </authorList>
    </citation>
    <scope>NUCLEOTIDE SEQUENCE [LARGE SCALE GENOMIC DNA]</scope>
    <source>
        <strain evidence="1 2">DSM 43800</strain>
    </source>
</reference>
<evidence type="ECO:0000313" key="2">
    <source>
        <dbReference type="Proteomes" id="UP000282084"/>
    </source>
</evidence>
<evidence type="ECO:0000313" key="1">
    <source>
        <dbReference type="EMBL" id="RKT57235.1"/>
    </source>
</evidence>
<proteinExistence type="predicted"/>
<dbReference type="AlphaFoldDB" id="A0A495W920"/>
<comment type="caution">
    <text evidence="1">The sequence shown here is derived from an EMBL/GenBank/DDBJ whole genome shotgun (WGS) entry which is preliminary data.</text>
</comment>
<organism evidence="1 2">
    <name type="scientific">Saccharothrix australiensis</name>
    <dbReference type="NCBI Taxonomy" id="2072"/>
    <lineage>
        <taxon>Bacteria</taxon>
        <taxon>Bacillati</taxon>
        <taxon>Actinomycetota</taxon>
        <taxon>Actinomycetes</taxon>
        <taxon>Pseudonocardiales</taxon>
        <taxon>Pseudonocardiaceae</taxon>
        <taxon>Saccharothrix</taxon>
    </lineage>
</organism>